<sequence>MDILLSSISQGLIWSIMAIGVYLTFRILDIADMTAEGAFPLGAAFAASLIANHANPWLATLVGMLGGMAAGLVSGLLYTRLRIPALLTGILTLTGLYSINLRIMGKANIALLNQTTVFSAFARFSNTTQVIIVGALLVAVIMILLVLFFNTEMGLAARAVGDNPDMSAANGVHVANMQIVIYMLSNGLIALAGALMAQSNGYADISMGVGTIVIALAAIIIGEVLVRNLTFGKRLLTIIIGAIIYRLIIALVLWLGVDPNDLRLFYAGLLTVLLALPWVRNRVKTSTRRRLNRQHIATLNAQDNGEEKEHADNDK</sequence>
<name>U4TPI3_9LACO</name>
<keyword evidence="2" id="KW-1003">Cell membrane</keyword>
<feature type="transmembrane region" description="Helical" evidence="6">
    <location>
        <begin position="85"/>
        <end position="103"/>
    </location>
</feature>
<dbReference type="eggNOG" id="COG4120">
    <property type="taxonomic scope" value="Bacteria"/>
</dbReference>
<dbReference type="GO" id="GO:0022857">
    <property type="term" value="F:transmembrane transporter activity"/>
    <property type="evidence" value="ECO:0007669"/>
    <property type="project" value="InterPro"/>
</dbReference>
<accession>U4TPI3</accession>
<evidence type="ECO:0000256" key="4">
    <source>
        <dbReference type="ARBA" id="ARBA00022989"/>
    </source>
</evidence>
<dbReference type="InterPro" id="IPR001851">
    <property type="entry name" value="ABC_transp_permease"/>
</dbReference>
<dbReference type="RefSeq" id="WP_022529321.1">
    <property type="nucleotide sequence ID" value="NZ_KI271587.1"/>
</dbReference>
<feature type="transmembrane region" description="Helical" evidence="6">
    <location>
        <begin position="130"/>
        <end position="149"/>
    </location>
</feature>
<feature type="transmembrane region" description="Helical" evidence="6">
    <location>
        <begin position="57"/>
        <end position="78"/>
    </location>
</feature>
<keyword evidence="8" id="KW-1185">Reference proteome</keyword>
<proteinExistence type="predicted"/>
<dbReference type="GO" id="GO:0005886">
    <property type="term" value="C:plasma membrane"/>
    <property type="evidence" value="ECO:0007669"/>
    <property type="project" value="UniProtKB-SubCell"/>
</dbReference>
<evidence type="ECO:0008006" key="9">
    <source>
        <dbReference type="Google" id="ProtNLM"/>
    </source>
</evidence>
<dbReference type="HOGENOM" id="CLU_067296_0_0_9"/>
<dbReference type="STRING" id="1231336.L248_2734"/>
<evidence type="ECO:0000256" key="2">
    <source>
        <dbReference type="ARBA" id="ARBA00022475"/>
    </source>
</evidence>
<feature type="transmembrane region" description="Helical" evidence="6">
    <location>
        <begin position="235"/>
        <end position="257"/>
    </location>
</feature>
<keyword evidence="4 6" id="KW-1133">Transmembrane helix</keyword>
<protein>
    <recommendedName>
        <fullName evidence="9">ABC transporter permease protein</fullName>
    </recommendedName>
</protein>
<evidence type="ECO:0000256" key="3">
    <source>
        <dbReference type="ARBA" id="ARBA00022692"/>
    </source>
</evidence>
<dbReference type="Proteomes" id="UP000030647">
    <property type="component" value="Unassembled WGS sequence"/>
</dbReference>
<feature type="transmembrane region" description="Helical" evidence="6">
    <location>
        <begin position="263"/>
        <end position="280"/>
    </location>
</feature>
<comment type="subcellular location">
    <subcellularLocation>
        <location evidence="1">Cell membrane</location>
        <topology evidence="1">Multi-pass membrane protein</topology>
    </subcellularLocation>
</comment>
<dbReference type="PANTHER" id="PTHR32196:SF69">
    <property type="entry name" value="BRANCHED-CHAIN AMINO ACID TRANSPORT SYSTEM, PERMEASE PROTEIN"/>
    <property type="match status" value="1"/>
</dbReference>
<evidence type="ECO:0000256" key="1">
    <source>
        <dbReference type="ARBA" id="ARBA00004651"/>
    </source>
</evidence>
<evidence type="ECO:0000256" key="6">
    <source>
        <dbReference type="SAM" id="Phobius"/>
    </source>
</evidence>
<dbReference type="CDD" id="cd06574">
    <property type="entry name" value="TM_PBP1_branched-chain-AA_like"/>
    <property type="match status" value="1"/>
</dbReference>
<reference evidence="8" key="1">
    <citation type="journal article" date="2013" name="Genome Announc.">
        <title>Whole-Genome Sequencing of Lactobacillus shenzhenensis Strain LY-73T.</title>
        <authorList>
            <person name="Lin Z."/>
            <person name="Liu Z."/>
            <person name="Yang R."/>
            <person name="Zou Y."/>
            <person name="Wan D."/>
            <person name="Chen J."/>
            <person name="Guo M."/>
            <person name="Zhao J."/>
            <person name="Fang C."/>
            <person name="Yang R."/>
            <person name="Liu F."/>
        </authorList>
    </citation>
    <scope>NUCLEOTIDE SEQUENCE [LARGE SCALE GENOMIC DNA]</scope>
    <source>
        <strain evidence="8">LY-73</strain>
    </source>
</reference>
<feature type="transmembrane region" description="Helical" evidence="6">
    <location>
        <begin position="205"/>
        <end position="226"/>
    </location>
</feature>
<dbReference type="EMBL" id="KI271587">
    <property type="protein sequence ID" value="ERL65335.1"/>
    <property type="molecule type" value="Genomic_DNA"/>
</dbReference>
<dbReference type="AlphaFoldDB" id="U4TPI3"/>
<dbReference type="Pfam" id="PF02653">
    <property type="entry name" value="BPD_transp_2"/>
    <property type="match status" value="1"/>
</dbReference>
<evidence type="ECO:0000313" key="7">
    <source>
        <dbReference type="EMBL" id="ERL65335.1"/>
    </source>
</evidence>
<feature type="transmembrane region" description="Helical" evidence="6">
    <location>
        <begin position="12"/>
        <end position="28"/>
    </location>
</feature>
<keyword evidence="5 6" id="KW-0472">Membrane</keyword>
<dbReference type="OrthoDB" id="9778389at2"/>
<evidence type="ECO:0000256" key="5">
    <source>
        <dbReference type="ARBA" id="ARBA00023136"/>
    </source>
</evidence>
<feature type="transmembrane region" description="Helical" evidence="6">
    <location>
        <begin position="179"/>
        <end position="199"/>
    </location>
</feature>
<dbReference type="PANTHER" id="PTHR32196">
    <property type="entry name" value="ABC TRANSPORTER PERMEASE PROTEIN YPHD-RELATED-RELATED"/>
    <property type="match status" value="1"/>
</dbReference>
<evidence type="ECO:0000313" key="8">
    <source>
        <dbReference type="Proteomes" id="UP000030647"/>
    </source>
</evidence>
<gene>
    <name evidence="7" type="ORF">L248_2734</name>
</gene>
<organism evidence="7 8">
    <name type="scientific">Schleiferilactobacillus shenzhenensis LY-73</name>
    <dbReference type="NCBI Taxonomy" id="1231336"/>
    <lineage>
        <taxon>Bacteria</taxon>
        <taxon>Bacillati</taxon>
        <taxon>Bacillota</taxon>
        <taxon>Bacilli</taxon>
        <taxon>Lactobacillales</taxon>
        <taxon>Lactobacillaceae</taxon>
        <taxon>Schleiferilactobacillus</taxon>
    </lineage>
</organism>
<keyword evidence="3 6" id="KW-0812">Transmembrane</keyword>